<evidence type="ECO:0000313" key="4">
    <source>
        <dbReference type="Proteomes" id="UP001595455"/>
    </source>
</evidence>
<dbReference type="Pfam" id="PF09917">
    <property type="entry name" value="DUF2147"/>
    <property type="match status" value="1"/>
</dbReference>
<dbReference type="EMBL" id="JBHRSF010000010">
    <property type="protein sequence ID" value="MFC2994911.1"/>
    <property type="molecule type" value="Genomic_DNA"/>
</dbReference>
<dbReference type="RefSeq" id="WP_378227182.1">
    <property type="nucleotide sequence ID" value="NZ_JBHRSF010000010.1"/>
</dbReference>
<keyword evidence="1" id="KW-0732">Signal</keyword>
<feature type="domain" description="DUF2147" evidence="2">
    <location>
        <begin position="27"/>
        <end position="147"/>
    </location>
</feature>
<proteinExistence type="predicted"/>
<feature type="signal peptide" evidence="1">
    <location>
        <begin position="1"/>
        <end position="22"/>
    </location>
</feature>
<dbReference type="PANTHER" id="PTHR36919">
    <property type="entry name" value="BLR1215 PROTEIN"/>
    <property type="match status" value="1"/>
</dbReference>
<dbReference type="Gene3D" id="2.40.128.520">
    <property type="match status" value="1"/>
</dbReference>
<protein>
    <submittedName>
        <fullName evidence="3">DUF2147 domain-containing protein</fullName>
    </submittedName>
</protein>
<sequence>MRNLFKTIGASTFACLSMMVSAQDITGSWQTIDDKTGATKGIVEIKKESNGTYSGVIVHITPHIGYQPKEFCINCPAPYTNKPILGMKAITDLKAINNYEYENGKILDPNIGRIYKLKVKMSQNGTKLNVRGYYGFSTIGRNQTWIRINPTQLPQSN</sequence>
<reference evidence="4" key="1">
    <citation type="journal article" date="2019" name="Int. J. Syst. Evol. Microbiol.">
        <title>The Global Catalogue of Microorganisms (GCM) 10K type strain sequencing project: providing services to taxonomists for standard genome sequencing and annotation.</title>
        <authorList>
            <consortium name="The Broad Institute Genomics Platform"/>
            <consortium name="The Broad Institute Genome Sequencing Center for Infectious Disease"/>
            <person name="Wu L."/>
            <person name="Ma J."/>
        </authorList>
    </citation>
    <scope>NUCLEOTIDE SEQUENCE [LARGE SCALE GENOMIC DNA]</scope>
    <source>
        <strain evidence="4">KCTC 62575</strain>
    </source>
</reference>
<dbReference type="InterPro" id="IPR019223">
    <property type="entry name" value="DUF2147"/>
</dbReference>
<gene>
    <name evidence="3" type="ORF">ACFODO_06445</name>
</gene>
<dbReference type="Proteomes" id="UP001595455">
    <property type="component" value="Unassembled WGS sequence"/>
</dbReference>
<dbReference type="PANTHER" id="PTHR36919:SF3">
    <property type="entry name" value="BLL5882 PROTEIN"/>
    <property type="match status" value="1"/>
</dbReference>
<accession>A0ABV7BBM4</accession>
<evidence type="ECO:0000259" key="2">
    <source>
        <dbReference type="Pfam" id="PF09917"/>
    </source>
</evidence>
<comment type="caution">
    <text evidence="3">The sequence shown here is derived from an EMBL/GenBank/DDBJ whole genome shotgun (WGS) entry which is preliminary data.</text>
</comment>
<feature type="chain" id="PRO_5046201686" evidence="1">
    <location>
        <begin position="23"/>
        <end position="157"/>
    </location>
</feature>
<name>A0ABV7BBM4_9GAMM</name>
<keyword evidence="4" id="KW-1185">Reference proteome</keyword>
<organism evidence="3 4">
    <name type="scientific">Acinetobacter sichuanensis</name>
    <dbReference type="NCBI Taxonomy" id="2136183"/>
    <lineage>
        <taxon>Bacteria</taxon>
        <taxon>Pseudomonadati</taxon>
        <taxon>Pseudomonadota</taxon>
        <taxon>Gammaproteobacteria</taxon>
        <taxon>Moraxellales</taxon>
        <taxon>Moraxellaceae</taxon>
        <taxon>Acinetobacter</taxon>
    </lineage>
</organism>
<evidence type="ECO:0000313" key="3">
    <source>
        <dbReference type="EMBL" id="MFC2994911.1"/>
    </source>
</evidence>
<evidence type="ECO:0000256" key="1">
    <source>
        <dbReference type="SAM" id="SignalP"/>
    </source>
</evidence>